<keyword evidence="2" id="KW-0472">Membrane</keyword>
<proteinExistence type="predicted"/>
<organism evidence="3 4">
    <name type="scientific">Punica granatum</name>
    <name type="common">Pomegranate</name>
    <dbReference type="NCBI Taxonomy" id="22663"/>
    <lineage>
        <taxon>Eukaryota</taxon>
        <taxon>Viridiplantae</taxon>
        <taxon>Streptophyta</taxon>
        <taxon>Embryophyta</taxon>
        <taxon>Tracheophyta</taxon>
        <taxon>Spermatophyta</taxon>
        <taxon>Magnoliopsida</taxon>
        <taxon>eudicotyledons</taxon>
        <taxon>Gunneridae</taxon>
        <taxon>Pentapetalae</taxon>
        <taxon>rosids</taxon>
        <taxon>malvids</taxon>
        <taxon>Myrtales</taxon>
        <taxon>Lythraceae</taxon>
        <taxon>Punica</taxon>
    </lineage>
</organism>
<dbReference type="GeneID" id="116189620"/>
<sequence length="111" mass="12507">MVMHYIACSFGTVIRQARVSITKPYANPIRRSSPSSSLSFTPHRHRHCHSSSDMRGRIGDKWSMRVLWASAIGSGIGLYMVIVERQLQNRERMAAEALQSLDSNSGSREED</sequence>
<keyword evidence="2" id="KW-0812">Transmembrane</keyword>
<evidence type="ECO:0000256" key="2">
    <source>
        <dbReference type="SAM" id="Phobius"/>
    </source>
</evidence>
<gene>
    <name evidence="4" type="primary">LOC116189620</name>
</gene>
<dbReference type="RefSeq" id="XP_031375218.1">
    <property type="nucleotide sequence ID" value="XM_031519358.1"/>
</dbReference>
<reference evidence="4" key="2">
    <citation type="submission" date="2025-08" db="UniProtKB">
        <authorList>
            <consortium name="RefSeq"/>
        </authorList>
    </citation>
    <scope>IDENTIFICATION</scope>
    <source>
        <tissue evidence="4">Leaf</tissue>
    </source>
</reference>
<evidence type="ECO:0000313" key="4">
    <source>
        <dbReference type="RefSeq" id="XP_031375218.1"/>
    </source>
</evidence>
<evidence type="ECO:0000256" key="1">
    <source>
        <dbReference type="SAM" id="MobiDB-lite"/>
    </source>
</evidence>
<reference evidence="3" key="1">
    <citation type="journal article" date="2020" name="Plant Biotechnol. J.">
        <title>The pomegranate (Punica granatum L.) draft genome dissects genetic divergence between soft- and hard-seeded cultivars.</title>
        <authorList>
            <person name="Luo X."/>
            <person name="Li H."/>
            <person name="Wu Z."/>
            <person name="Yao W."/>
            <person name="Zhao P."/>
            <person name="Cao D."/>
            <person name="Yu H."/>
            <person name="Li K."/>
            <person name="Poudel K."/>
            <person name="Zhao D."/>
            <person name="Zhang F."/>
            <person name="Xia X."/>
            <person name="Chen L."/>
            <person name="Wang Q."/>
            <person name="Jing D."/>
            <person name="Cao S."/>
        </authorList>
    </citation>
    <scope>NUCLEOTIDE SEQUENCE [LARGE SCALE GENOMIC DNA]</scope>
    <source>
        <strain evidence="3">cv. Tunisia</strain>
    </source>
</reference>
<evidence type="ECO:0000313" key="3">
    <source>
        <dbReference type="Proteomes" id="UP000515151"/>
    </source>
</evidence>
<protein>
    <submittedName>
        <fullName evidence="4">Uncharacterized protein LOC116189620 isoform X1</fullName>
    </submittedName>
</protein>
<dbReference type="AlphaFoldDB" id="A0A6P8C1E9"/>
<feature type="transmembrane region" description="Helical" evidence="2">
    <location>
        <begin position="62"/>
        <end position="83"/>
    </location>
</feature>
<feature type="region of interest" description="Disordered" evidence="1">
    <location>
        <begin position="30"/>
        <end position="54"/>
    </location>
</feature>
<dbReference type="Proteomes" id="UP000515151">
    <property type="component" value="Chromosome 1"/>
</dbReference>
<keyword evidence="2" id="KW-1133">Transmembrane helix</keyword>
<name>A0A6P8C1E9_PUNGR</name>
<keyword evidence="3" id="KW-1185">Reference proteome</keyword>
<accession>A0A6P8C1E9</accession>
<dbReference type="OrthoDB" id="1660066at2759"/>